<gene>
    <name evidence="3" type="ORF">L8U58_07275</name>
</gene>
<evidence type="ECO:0000313" key="4">
    <source>
        <dbReference type="Proteomes" id="UP001146505"/>
    </source>
</evidence>
<feature type="transmembrane region" description="Helical" evidence="2">
    <location>
        <begin position="54"/>
        <end position="71"/>
    </location>
</feature>
<keyword evidence="2" id="KW-1133">Transmembrane helix</keyword>
<comment type="caution">
    <text evidence="3">The sequence shown here is derived from an EMBL/GenBank/DDBJ whole genome shotgun (WGS) entry which is preliminary data.</text>
</comment>
<reference evidence="3" key="1">
    <citation type="submission" date="2022-02" db="EMBL/GenBank/DDBJ databases">
        <title>Corynebacterium sp. from urogenital microbiome.</title>
        <authorList>
            <person name="Cappelli E.A."/>
            <person name="Ribeiro T.G."/>
            <person name="Peixe L."/>
        </authorList>
    </citation>
    <scope>NUCLEOTIDE SEQUENCE</scope>
    <source>
        <strain evidence="3">C9Ua_112</strain>
    </source>
</reference>
<dbReference type="RefSeq" id="WP_051873952.1">
    <property type="nucleotide sequence ID" value="NZ_JAKMUV010000008.1"/>
</dbReference>
<keyword evidence="4" id="KW-1185">Reference proteome</keyword>
<protein>
    <submittedName>
        <fullName evidence="3">Uncharacterized protein</fullName>
    </submittedName>
</protein>
<dbReference type="GeneID" id="301813349"/>
<feature type="transmembrane region" description="Helical" evidence="2">
    <location>
        <begin position="30"/>
        <end position="48"/>
    </location>
</feature>
<evidence type="ECO:0000256" key="1">
    <source>
        <dbReference type="SAM" id="MobiDB-lite"/>
    </source>
</evidence>
<name>A0A9X3M6Z7_9CORY</name>
<dbReference type="EMBL" id="JAKMUV010000008">
    <property type="protein sequence ID" value="MCZ9305324.1"/>
    <property type="molecule type" value="Genomic_DNA"/>
</dbReference>
<feature type="region of interest" description="Disordered" evidence="1">
    <location>
        <begin position="1"/>
        <end position="21"/>
    </location>
</feature>
<proteinExistence type="predicted"/>
<evidence type="ECO:0000313" key="3">
    <source>
        <dbReference type="EMBL" id="MCZ9305324.1"/>
    </source>
</evidence>
<dbReference type="Proteomes" id="UP001146505">
    <property type="component" value="Unassembled WGS sequence"/>
</dbReference>
<organism evidence="3 4">
    <name type="scientific">Corynebacterium macclintockiae</name>
    <dbReference type="NCBI Taxonomy" id="2913501"/>
    <lineage>
        <taxon>Bacteria</taxon>
        <taxon>Bacillati</taxon>
        <taxon>Actinomycetota</taxon>
        <taxon>Actinomycetes</taxon>
        <taxon>Mycobacteriales</taxon>
        <taxon>Corynebacteriaceae</taxon>
        <taxon>Corynebacterium</taxon>
    </lineage>
</organism>
<accession>A0A9X3M6Z7</accession>
<evidence type="ECO:0000256" key="2">
    <source>
        <dbReference type="SAM" id="Phobius"/>
    </source>
</evidence>
<sequence>MSNYGNLPARRAGNDPIAQRKAEVRKHSRNIQIAGAVGAVSLVGGLTILPTTFFAIIVPLLAVAFIAYSGFQIKGIVEHKDQW</sequence>
<keyword evidence="2" id="KW-0812">Transmembrane</keyword>
<dbReference type="AlphaFoldDB" id="A0A9X3M6Z7"/>
<keyword evidence="2" id="KW-0472">Membrane</keyword>